<name>A0A067SN00_GALM3</name>
<evidence type="ECO:0000313" key="3">
    <source>
        <dbReference type="Proteomes" id="UP000027222"/>
    </source>
</evidence>
<dbReference type="AlphaFoldDB" id="A0A067SN00"/>
<evidence type="ECO:0000313" key="2">
    <source>
        <dbReference type="EMBL" id="KDR72291.1"/>
    </source>
</evidence>
<dbReference type="EMBL" id="KL142389">
    <property type="protein sequence ID" value="KDR72291.1"/>
    <property type="molecule type" value="Genomic_DNA"/>
</dbReference>
<accession>A0A067SN00</accession>
<proteinExistence type="predicted"/>
<dbReference type="HOGENOM" id="CLU_1441147_0_0_1"/>
<reference evidence="3" key="1">
    <citation type="journal article" date="2014" name="Proc. Natl. Acad. Sci. U.S.A.">
        <title>Extensive sampling of basidiomycete genomes demonstrates inadequacy of the white-rot/brown-rot paradigm for wood decay fungi.</title>
        <authorList>
            <person name="Riley R."/>
            <person name="Salamov A.A."/>
            <person name="Brown D.W."/>
            <person name="Nagy L.G."/>
            <person name="Floudas D."/>
            <person name="Held B.W."/>
            <person name="Levasseur A."/>
            <person name="Lombard V."/>
            <person name="Morin E."/>
            <person name="Otillar R."/>
            <person name="Lindquist E.A."/>
            <person name="Sun H."/>
            <person name="LaButti K.M."/>
            <person name="Schmutz J."/>
            <person name="Jabbour D."/>
            <person name="Luo H."/>
            <person name="Baker S.E."/>
            <person name="Pisabarro A.G."/>
            <person name="Walton J.D."/>
            <person name="Blanchette R.A."/>
            <person name="Henrissat B."/>
            <person name="Martin F."/>
            <person name="Cullen D."/>
            <person name="Hibbett D.S."/>
            <person name="Grigoriev I.V."/>
        </authorList>
    </citation>
    <scope>NUCLEOTIDE SEQUENCE [LARGE SCALE GENOMIC DNA]</scope>
    <source>
        <strain evidence="3">CBS 339.88</strain>
    </source>
</reference>
<organism evidence="2 3">
    <name type="scientific">Galerina marginata (strain CBS 339.88)</name>
    <dbReference type="NCBI Taxonomy" id="685588"/>
    <lineage>
        <taxon>Eukaryota</taxon>
        <taxon>Fungi</taxon>
        <taxon>Dikarya</taxon>
        <taxon>Basidiomycota</taxon>
        <taxon>Agaricomycotina</taxon>
        <taxon>Agaricomycetes</taxon>
        <taxon>Agaricomycetidae</taxon>
        <taxon>Agaricales</taxon>
        <taxon>Agaricineae</taxon>
        <taxon>Strophariaceae</taxon>
        <taxon>Galerina</taxon>
    </lineage>
</organism>
<protein>
    <submittedName>
        <fullName evidence="2">Uncharacterized protein</fullName>
    </submittedName>
</protein>
<sequence>MAGQVSLMVRVICFRVVGCTGFLSSSIWSYFEEADGTFNRGNLIVVDITQNSYACRSMNQGGVLYHFDVCLSGRHIQPQETEKSINHDTVHWHFGFKPRMPGSTDSVDLDFSPDTFAFTPRITGILPVRLMITKLPSPACHCSSLVAHSVTIAVMQHAPIAGKVLQRAYQEVKELLEPFASVYVVLKW</sequence>
<feature type="signal peptide" evidence="1">
    <location>
        <begin position="1"/>
        <end position="21"/>
    </location>
</feature>
<keyword evidence="1" id="KW-0732">Signal</keyword>
<dbReference type="Proteomes" id="UP000027222">
    <property type="component" value="Unassembled WGS sequence"/>
</dbReference>
<evidence type="ECO:0000256" key="1">
    <source>
        <dbReference type="SAM" id="SignalP"/>
    </source>
</evidence>
<gene>
    <name evidence="2" type="ORF">GALMADRAFT_768424</name>
</gene>
<keyword evidence="3" id="KW-1185">Reference proteome</keyword>
<feature type="chain" id="PRO_5001646040" evidence="1">
    <location>
        <begin position="22"/>
        <end position="188"/>
    </location>
</feature>